<dbReference type="PRINTS" id="PR00371">
    <property type="entry name" value="FPNCR"/>
</dbReference>
<dbReference type="SUPFAM" id="SSF63380">
    <property type="entry name" value="Riboflavin synthase domain-like"/>
    <property type="match status" value="1"/>
</dbReference>
<organism evidence="4 5">
    <name type="scientific">Mariprofundus erugo</name>
    <dbReference type="NCBI Taxonomy" id="2528639"/>
    <lineage>
        <taxon>Bacteria</taxon>
        <taxon>Pseudomonadati</taxon>
        <taxon>Pseudomonadota</taxon>
        <taxon>Candidatius Mariprofundia</taxon>
        <taxon>Mariprofundales</taxon>
        <taxon>Mariprofundaceae</taxon>
        <taxon>Mariprofundus</taxon>
    </lineage>
</organism>
<name>A0A5R9GIP5_9PROT</name>
<protein>
    <submittedName>
        <fullName evidence="4">2Fe-2S iron-sulfur cluster binding domain-containing protein</fullName>
    </submittedName>
</protein>
<evidence type="ECO:0000313" key="5">
    <source>
        <dbReference type="Proteomes" id="UP000306585"/>
    </source>
</evidence>
<dbReference type="EMBL" id="VBRY01000013">
    <property type="protein sequence ID" value="TLS65728.1"/>
    <property type="molecule type" value="Genomic_DNA"/>
</dbReference>
<feature type="domain" description="2Fe-2S ferredoxin-type" evidence="2">
    <location>
        <begin position="1"/>
        <end position="88"/>
    </location>
</feature>
<dbReference type="GO" id="GO:0016491">
    <property type="term" value="F:oxidoreductase activity"/>
    <property type="evidence" value="ECO:0007669"/>
    <property type="project" value="InterPro"/>
</dbReference>
<dbReference type="InterPro" id="IPR001709">
    <property type="entry name" value="Flavoprot_Pyr_Nucl_cyt_Rdtase"/>
</dbReference>
<dbReference type="Proteomes" id="UP000306585">
    <property type="component" value="Unassembled WGS sequence"/>
</dbReference>
<dbReference type="PANTHER" id="PTHR47354">
    <property type="entry name" value="NADH OXIDOREDUCTASE HCR"/>
    <property type="match status" value="1"/>
</dbReference>
<dbReference type="Gene3D" id="3.10.20.30">
    <property type="match status" value="1"/>
</dbReference>
<evidence type="ECO:0000259" key="2">
    <source>
        <dbReference type="PROSITE" id="PS51085"/>
    </source>
</evidence>
<dbReference type="Gene3D" id="2.40.30.10">
    <property type="entry name" value="Translation factors"/>
    <property type="match status" value="1"/>
</dbReference>
<comment type="cofactor">
    <cofactor evidence="1">
        <name>[2Fe-2S] cluster</name>
        <dbReference type="ChEBI" id="CHEBI:190135"/>
    </cofactor>
</comment>
<dbReference type="InterPro" id="IPR050415">
    <property type="entry name" value="MRET"/>
</dbReference>
<dbReference type="GO" id="GO:0051536">
    <property type="term" value="F:iron-sulfur cluster binding"/>
    <property type="evidence" value="ECO:0007669"/>
    <property type="project" value="InterPro"/>
</dbReference>
<dbReference type="PROSITE" id="PS51384">
    <property type="entry name" value="FAD_FR"/>
    <property type="match status" value="1"/>
</dbReference>
<evidence type="ECO:0000256" key="1">
    <source>
        <dbReference type="ARBA" id="ARBA00034078"/>
    </source>
</evidence>
<dbReference type="AlphaFoldDB" id="A0A5R9GIP5"/>
<dbReference type="RefSeq" id="WP_138240107.1">
    <property type="nucleotide sequence ID" value="NZ_VBRY01000013.1"/>
</dbReference>
<dbReference type="Pfam" id="PF00111">
    <property type="entry name" value="Fer2"/>
    <property type="match status" value="1"/>
</dbReference>
<evidence type="ECO:0000313" key="4">
    <source>
        <dbReference type="EMBL" id="TLS65728.1"/>
    </source>
</evidence>
<dbReference type="Pfam" id="PF00175">
    <property type="entry name" value="NAD_binding_1"/>
    <property type="match status" value="1"/>
</dbReference>
<dbReference type="CDD" id="cd00207">
    <property type="entry name" value="fer2"/>
    <property type="match status" value="1"/>
</dbReference>
<dbReference type="PANTHER" id="PTHR47354:SF5">
    <property type="entry name" value="PROTEIN RFBI"/>
    <property type="match status" value="1"/>
</dbReference>
<keyword evidence="5" id="KW-1185">Reference proteome</keyword>
<dbReference type="InterPro" id="IPR008333">
    <property type="entry name" value="Cbr1-like_FAD-bd_dom"/>
</dbReference>
<evidence type="ECO:0000259" key="3">
    <source>
        <dbReference type="PROSITE" id="PS51384"/>
    </source>
</evidence>
<dbReference type="InterPro" id="IPR017938">
    <property type="entry name" value="Riboflavin_synthase-like_b-brl"/>
</dbReference>
<dbReference type="InterPro" id="IPR036010">
    <property type="entry name" value="2Fe-2S_ferredoxin-like_sf"/>
</dbReference>
<dbReference type="SUPFAM" id="SSF54292">
    <property type="entry name" value="2Fe-2S ferredoxin-like"/>
    <property type="match status" value="1"/>
</dbReference>
<feature type="domain" description="FAD-binding FR-type" evidence="3">
    <location>
        <begin position="88"/>
        <end position="186"/>
    </location>
</feature>
<proteinExistence type="predicted"/>
<accession>A0A5R9GIP5</accession>
<dbReference type="InterPro" id="IPR039261">
    <property type="entry name" value="FNR_nucleotide-bd"/>
</dbReference>
<dbReference type="InterPro" id="IPR001433">
    <property type="entry name" value="OxRdtase_FAD/NAD-bd"/>
</dbReference>
<dbReference type="CDD" id="cd06194">
    <property type="entry name" value="FNR_N-term_Iron_sulfur_binding"/>
    <property type="match status" value="1"/>
</dbReference>
<comment type="caution">
    <text evidence="4">The sequence shown here is derived from an EMBL/GenBank/DDBJ whole genome shotgun (WGS) entry which is preliminary data.</text>
</comment>
<dbReference type="PROSITE" id="PS51085">
    <property type="entry name" value="2FE2S_FER_2"/>
    <property type="match status" value="1"/>
</dbReference>
<sequence length="322" mass="34710">MPIIRFEGQEYDCSEDETLLDSLASHGVMLPSACKAGACQTCLTRALKGKPSAASQQGIRDTLAAQGYFLACLCKPSGDMEIGLASVSPRYSARLVGKELLNESIIRLRLERPASFSYRAGQFVNLTREGDALTRSYSLASIPSDDCLELHVKRVPDGKMSNWLFDEVVVGDELSFFGPSGDCFYISDSGDQPLMLAGAGTGLAPLYGILRDALEQGHRGPIHLFHASLATPGLYLMDELRALATRYEQFHYTPCVLHGDAPEGGVQGNIVDIPAMTLGSLAGYRVFLCGDPPIVNGLRQKSFLAGASMQAIYSDPFVFTPA</sequence>
<dbReference type="InterPro" id="IPR012675">
    <property type="entry name" value="Beta-grasp_dom_sf"/>
</dbReference>
<gene>
    <name evidence="4" type="ORF">FEF65_12205</name>
</gene>
<dbReference type="InterPro" id="IPR001041">
    <property type="entry name" value="2Fe-2S_ferredoxin-type"/>
</dbReference>
<dbReference type="PRINTS" id="PR00410">
    <property type="entry name" value="PHEHYDRXLASE"/>
</dbReference>
<dbReference type="SUPFAM" id="SSF52343">
    <property type="entry name" value="Ferredoxin reductase-like, C-terminal NADP-linked domain"/>
    <property type="match status" value="1"/>
</dbReference>
<dbReference type="InterPro" id="IPR017927">
    <property type="entry name" value="FAD-bd_FR_type"/>
</dbReference>
<reference evidence="4 5" key="1">
    <citation type="journal article" date="2019" name="Appl. Environ. Microbiol.">
        <title>Environmental Evidence and Genomic Insight of Iron-oxidizing Bacteria Preference Towards More Corrosion Resistant Stainless Steel at Higher Salinities.</title>
        <authorList>
            <person name="Garrison C.E."/>
            <person name="Price K.A."/>
            <person name="Field E.K."/>
        </authorList>
    </citation>
    <scope>NUCLEOTIDE SEQUENCE [LARGE SCALE GENOMIC DNA]</scope>
    <source>
        <strain evidence="4 5">P3</strain>
    </source>
</reference>
<dbReference type="Gene3D" id="3.40.50.80">
    <property type="entry name" value="Nucleotide-binding domain of ferredoxin-NADP reductase (FNR) module"/>
    <property type="match status" value="1"/>
</dbReference>
<dbReference type="Pfam" id="PF00970">
    <property type="entry name" value="FAD_binding_6"/>
    <property type="match status" value="1"/>
</dbReference>